<feature type="compositionally biased region" description="Basic residues" evidence="1">
    <location>
        <begin position="51"/>
        <end position="60"/>
    </location>
</feature>
<evidence type="ECO:0000313" key="3">
    <source>
        <dbReference type="Proteomes" id="UP000287651"/>
    </source>
</evidence>
<protein>
    <submittedName>
        <fullName evidence="2">Uncharacterized protein</fullName>
    </submittedName>
</protein>
<sequence length="132" mass="15355">MVWYLVSRARFAISVCTAWYGRYIPVRQVIDIRPPTTRRYRQKSIVGGRLREKKGRRRRRGKEEKRRGEKGKKEIPSVVLARGSPTCLRHPRVARAATLARFFPHSRRRKVSLRGEKDRGGDCFSAHCHGLS</sequence>
<name>A0A426YXV1_ENSVE</name>
<proteinExistence type="predicted"/>
<dbReference type="EMBL" id="AMZH03009579">
    <property type="protein sequence ID" value="RRT56548.1"/>
    <property type="molecule type" value="Genomic_DNA"/>
</dbReference>
<feature type="compositionally biased region" description="Basic and acidic residues" evidence="1">
    <location>
        <begin position="61"/>
        <end position="75"/>
    </location>
</feature>
<evidence type="ECO:0000313" key="2">
    <source>
        <dbReference type="EMBL" id="RRT56548.1"/>
    </source>
</evidence>
<gene>
    <name evidence="2" type="ORF">B296_00043818</name>
</gene>
<reference evidence="2 3" key="1">
    <citation type="journal article" date="2014" name="Agronomy (Basel)">
        <title>A Draft Genome Sequence for Ensete ventricosum, the Drought-Tolerant Tree Against Hunger.</title>
        <authorList>
            <person name="Harrison J."/>
            <person name="Moore K.A."/>
            <person name="Paszkiewicz K."/>
            <person name="Jones T."/>
            <person name="Grant M."/>
            <person name="Ambacheew D."/>
            <person name="Muzemil S."/>
            <person name="Studholme D.J."/>
        </authorList>
    </citation>
    <scope>NUCLEOTIDE SEQUENCE [LARGE SCALE GENOMIC DNA]</scope>
</reference>
<organism evidence="2 3">
    <name type="scientific">Ensete ventricosum</name>
    <name type="common">Abyssinian banana</name>
    <name type="synonym">Musa ensete</name>
    <dbReference type="NCBI Taxonomy" id="4639"/>
    <lineage>
        <taxon>Eukaryota</taxon>
        <taxon>Viridiplantae</taxon>
        <taxon>Streptophyta</taxon>
        <taxon>Embryophyta</taxon>
        <taxon>Tracheophyta</taxon>
        <taxon>Spermatophyta</taxon>
        <taxon>Magnoliopsida</taxon>
        <taxon>Liliopsida</taxon>
        <taxon>Zingiberales</taxon>
        <taxon>Musaceae</taxon>
        <taxon>Ensete</taxon>
    </lineage>
</organism>
<accession>A0A426YXV1</accession>
<dbReference type="Proteomes" id="UP000287651">
    <property type="component" value="Unassembled WGS sequence"/>
</dbReference>
<evidence type="ECO:0000256" key="1">
    <source>
        <dbReference type="SAM" id="MobiDB-lite"/>
    </source>
</evidence>
<feature type="region of interest" description="Disordered" evidence="1">
    <location>
        <begin position="41"/>
        <end position="76"/>
    </location>
</feature>
<comment type="caution">
    <text evidence="2">The sequence shown here is derived from an EMBL/GenBank/DDBJ whole genome shotgun (WGS) entry which is preliminary data.</text>
</comment>
<dbReference type="AlphaFoldDB" id="A0A426YXV1"/>